<evidence type="ECO:0000313" key="3">
    <source>
        <dbReference type="Proteomes" id="UP000008917"/>
    </source>
</evidence>
<dbReference type="eggNOG" id="COG5635">
    <property type="taxonomic scope" value="Bacteria"/>
</dbReference>
<dbReference type="InterPro" id="IPR027417">
    <property type="entry name" value="P-loop_NTPase"/>
</dbReference>
<evidence type="ECO:0000313" key="2">
    <source>
        <dbReference type="EMBL" id="ADU34871.1"/>
    </source>
</evidence>
<dbReference type="SUPFAM" id="SSF52540">
    <property type="entry name" value="P-loop containing nucleoside triphosphate hydrolases"/>
    <property type="match status" value="1"/>
</dbReference>
<dbReference type="OrthoDB" id="6906005at2"/>
<sequence>MSPADRKAAGNGIWLCQNCGKLIDSDVKGHPVELLQEWKKAATQRALAALAGGQAPPRSATIPEDEADLQFARALSLPAADDLESATKRMLEAAATDITAFRRARSWPEHVLQLQFTLESSGDHRPVTISGLAASVQATSTLAIVAPPGTGKTTTLVQLCDNIIAQGRSVPVLVPLGEWSDRAEGILEHLTHRSAFLGFSAQHFMQLAYAGRLVLLLDGWNELAPQARLGAIRELGMLQRDYPLLCMIAGTRTDLFVADSPVVHIEALSEDQQLELARMHRGDEGAALVDQAWRTEGLRELIATPLYLTALLKTTAGSALPQTKEEVLRTFVQQHVSLPERAELLEQELHGFHDNFLGELGAQANRITSTLIPAADARRAFVDAGRKLVNQGQLVNAIEPSRALKVLVGVHLLVQSGGAGDNVQFQHHQFQEWYAAQFVEQLMMESASGDQAALAAFRKEILDRPAWEESILFACERMSRSAPAGADAVARAVLLALNIDPMLAAQMIYRSSMAAWQLMRDQIQIFVKKWHSPGKVDRAVRFMIITGKSEFAPLVWPLIASDAENVRVDTMRVAPRFRPSVLGEAAAQQLAGLPDEKRDDIVTLIAEESGFDGMELATSIALTDPNPQVVAEVLQALVFRRADRHVAQILANASNAVWAQVAARLRPEDLEDPAHAARVKAEKNLQADGSPDPIRKLCRLVEAGAHDASSHEEFLQLLQSTNLDRNEHRIYNFLQEGAKTYPQEMAQAFWMQAQRGMRPPVDFAKTLSPHENFDEGGAIADTVLGSTHISELAGIASALASTSSILKILDAILAPEQEGGDKLRVLQTLVAGSRDMAFFTSLLSRAHAANARQAGLMADLLVQRQEGARTRRDIPAEAKSALVGALKQWVDLLLGESMPNREQLATLAQAAGTLGDPQLLPDIDRLLERDQAESARQRELHPARGITSFEQRYRLAFILIGGAAAEQVLAKWLPDLQVGEMAAQGLVEIWLRSQASLEDSWPGSRHKFSQARDLWQQRALAGNTSPTCNSAEAIFRVVRQLLISPSSDEAQRHAIKLAAAGLALPHGDKAAEAASLLELPQPRAFKLKLLTGMARAGLTLPAADLEAALAELLQEAAIQQWRYEEVRDWIELFPFSDRPFAVVDILPTLQGRPLSPDLMDYLLQALSQTPSADALLILEALANLQPKLAKNRHWREAVLQIRSEPAAMLLLKVITDEAAGDSPPAWREARTAAEELSKLAQALPAFGKLLYEEYERQPPGAMKAILEQTLAENRTEEIALAFVRSYGKDARHYGAALANVIEELAVGRKDVEGQSGWFEGFSAPLPEFRRTLFAMTAGGDSTASVASACLDHIERLRDTHGRLMEEPRHPDVDADGVWPVPCGSY</sequence>
<dbReference type="HOGENOM" id="CLU_004599_0_0_4"/>
<dbReference type="Proteomes" id="UP000008917">
    <property type="component" value="Chromosome"/>
</dbReference>
<dbReference type="KEGG" id="vpe:Varpa_0650"/>
<evidence type="ECO:0000259" key="1">
    <source>
        <dbReference type="Pfam" id="PF22726"/>
    </source>
</evidence>
<dbReference type="InterPro" id="IPR054732">
    <property type="entry name" value="NCAB2"/>
</dbReference>
<dbReference type="EMBL" id="CP002417">
    <property type="protein sequence ID" value="ADU34871.1"/>
    <property type="molecule type" value="Genomic_DNA"/>
</dbReference>
<name>E6V6K8_VARPE</name>
<gene>
    <name evidence="2" type="ordered locus">Varpa_0650</name>
</gene>
<dbReference type="RefSeq" id="WP_013539116.1">
    <property type="nucleotide sequence ID" value="NC_014931.1"/>
</dbReference>
<proteinExistence type="predicted"/>
<accession>E6V6K8</accession>
<dbReference type="Pfam" id="PF22726">
    <property type="entry name" value="NCAB2"/>
    <property type="match status" value="1"/>
</dbReference>
<protein>
    <recommendedName>
        <fullName evidence="1">NACHT C-terminal Alpha/Beta 2 domain-containing protein</fullName>
    </recommendedName>
</protein>
<feature type="domain" description="NACHT C-terminal Alpha/Beta 2" evidence="1">
    <location>
        <begin position="1301"/>
        <end position="1379"/>
    </location>
</feature>
<dbReference type="Gene3D" id="3.40.50.300">
    <property type="entry name" value="P-loop containing nucleotide triphosphate hydrolases"/>
    <property type="match status" value="1"/>
</dbReference>
<organism evidence="2 3">
    <name type="scientific">Variovorax paradoxus (strain EPS)</name>
    <dbReference type="NCBI Taxonomy" id="595537"/>
    <lineage>
        <taxon>Bacteria</taxon>
        <taxon>Pseudomonadati</taxon>
        <taxon>Pseudomonadota</taxon>
        <taxon>Betaproteobacteria</taxon>
        <taxon>Burkholderiales</taxon>
        <taxon>Comamonadaceae</taxon>
        <taxon>Variovorax</taxon>
    </lineage>
</organism>
<reference evidence="2 3" key="2">
    <citation type="journal article" date="2013" name="Genome Announc.">
        <title>Genome of the Root-Associated Plant Growth-Promoting Bacterium Variovorax paradoxus Strain EPS.</title>
        <authorList>
            <person name="Han J.I."/>
            <person name="Spain J.C."/>
            <person name="Leadbetter J.R."/>
            <person name="Ovchinnikova G."/>
            <person name="Goodwin L.A."/>
            <person name="Han C.S."/>
            <person name="Woyke T."/>
            <person name="Davenport K.W."/>
            <person name="Orwin P.M."/>
        </authorList>
    </citation>
    <scope>NUCLEOTIDE SEQUENCE [LARGE SCALE GENOMIC DNA]</scope>
    <source>
        <strain evidence="2 3">EPS</strain>
    </source>
</reference>
<reference evidence="3" key="1">
    <citation type="submission" date="2010-12" db="EMBL/GenBank/DDBJ databases">
        <title>Complete sequence of Variovorax paradoxus EPS.</title>
        <authorList>
            <consortium name="US DOE Joint Genome Institute"/>
            <person name="Lucas S."/>
            <person name="Copeland A."/>
            <person name="Lapidus A."/>
            <person name="Cheng J.-F."/>
            <person name="Goodwin L."/>
            <person name="Pitluck S."/>
            <person name="Teshima H."/>
            <person name="Detter J.C."/>
            <person name="Han C."/>
            <person name="Tapia R."/>
            <person name="Land M."/>
            <person name="Hauser L."/>
            <person name="Kyrpides N."/>
            <person name="Ivanova N."/>
            <person name="Ovchinnikova G."/>
            <person name="Orwin P."/>
            <person name="Han J.-I.G."/>
            <person name="Woyke T."/>
        </authorList>
    </citation>
    <scope>NUCLEOTIDE SEQUENCE [LARGE SCALE GENOMIC DNA]</scope>
    <source>
        <strain evidence="3">EPS</strain>
    </source>
</reference>